<sequence length="788" mass="89726">MKNSLFILLIWMTFTINHSEAQVRTKRYTVYGVITDKTDGKPLAGCSVYIKALHKGTTTDANGHYSITTNKQSFQITYSFIGYKTEEVISTLSKKRVIQDMALVPSSEQLGDVVITAKSEARKIRETALPVSVISMNALQGTVSDINEVLSKTAGVNIRSTGGVGSASKISVRGLEGKRVGFYIDGNSMNDNLDFVSINDIPVDLIDRIEIYKGIVPAKFGGSSIGGAVNIVLKEYPPKYMDFSYTIRSYNTHQVSTALKTNKNGFEMGIGGFYTYSDNNYKMQLPLRKGLNTQNTNQITEVTRNHDNYEKIGIGGGFNYKAGYFDKLKIEPTVVVSSKQVQGINYPILNAHSKSTALIAKAILEKEDFLWEGMDLNFENTFTHSIYQFVDTAQYSYDWEMNRRPAISEYGGEIGKNPNNSNNVNQSLLQRLNLNYIINKKQSINFNWHFQYANGKPKDELKDKAIGYQTNFNSKMHSITIGVNHEYHTLGQFFTNSATLKYHYYDIDTRAIAQYGMSRVKDIQMNKSDYGVSEAIRLRFTPDFLFKSSVVYDVRIPTNQELLGDGYIITPSGDLMPEKNFALNAGWMYTKERGTRKLIELEFNAFYNHLDNMIRFKGGPLLSKYENFGTIETKGVELEVKSDVTNFLYLWGNITYQDLRDKRKNLPNSVVVNPTYDSRMPNIPYLIGNIGLELHQYNLWGGRGQNTRLYADATLTEEYYYDFEQSSFQERKIPRSCKINAGLEQSFGSEKIFFVFQVNNLTNQRIMSEYNKPLPLRNYGFKVRYVFK</sequence>
<dbReference type="EMBL" id="CP081303">
    <property type="protein sequence ID" value="QZE15163.1"/>
    <property type="molecule type" value="Genomic_DNA"/>
</dbReference>
<protein>
    <submittedName>
        <fullName evidence="1">TonB-dependent receptor plug domain-containing protein</fullName>
    </submittedName>
</protein>
<dbReference type="Proteomes" id="UP000826212">
    <property type="component" value="Chromosome"/>
</dbReference>
<organism evidence="1 2">
    <name type="scientific">Halosquirtibacter laminarini</name>
    <dbReference type="NCBI Taxonomy" id="3374600"/>
    <lineage>
        <taxon>Bacteria</taxon>
        <taxon>Pseudomonadati</taxon>
        <taxon>Bacteroidota</taxon>
        <taxon>Bacteroidia</taxon>
        <taxon>Marinilabiliales</taxon>
        <taxon>Prolixibacteraceae</taxon>
        <taxon>Halosquirtibacter</taxon>
    </lineage>
</organism>
<gene>
    <name evidence="1" type="ORF">K4L44_04845</name>
</gene>
<name>A0AC61NHM0_9BACT</name>
<keyword evidence="1" id="KW-0675">Receptor</keyword>
<proteinExistence type="predicted"/>
<evidence type="ECO:0000313" key="2">
    <source>
        <dbReference type="Proteomes" id="UP000826212"/>
    </source>
</evidence>
<reference evidence="1" key="1">
    <citation type="submission" date="2021-08" db="EMBL/GenBank/DDBJ databases">
        <title>Novel anaerobic bacterium isolated from sea squirt in East Sea, Republic of Korea.</title>
        <authorList>
            <person name="Nguyen T.H."/>
            <person name="Li Z."/>
            <person name="Lee Y.-J."/>
            <person name="Ko J."/>
            <person name="Kim S.-G."/>
        </authorList>
    </citation>
    <scope>NUCLEOTIDE SEQUENCE</scope>
    <source>
        <strain evidence="1">KCTC 25031</strain>
    </source>
</reference>
<accession>A0AC61NHM0</accession>
<evidence type="ECO:0000313" key="1">
    <source>
        <dbReference type="EMBL" id="QZE15163.1"/>
    </source>
</evidence>
<keyword evidence="2" id="KW-1185">Reference proteome</keyword>